<dbReference type="PATRIC" id="fig|631454.5.peg.3796"/>
<dbReference type="InterPro" id="IPR011047">
    <property type="entry name" value="Quinoprotein_ADH-like_sf"/>
</dbReference>
<accession>V4R932</accession>
<dbReference type="STRING" id="631454.N177_3843"/>
<sequence>MPQTPADGPTDNPSSSSGDRIFLAAFLVAVVFIAFVAGAVLTTAGVPPGPQIANAYQGGRALYEQTTTTRDVYRSDLWYPERRPDKGVTVHDADRAQDGFTLYTSGHEAAAFLIGMDGQVIHQWSRPFSTVWNETARVKNPLPDQNVYFRKAMVYPNGDLLAIYEAAGDTPYGYGAVKLDKDSNVIWSYLDHTHHDIDIGPDGRIYLLTHEFVDTKIDGFDNLARPRLDDFLVVLSPEGEELVKVSLIDAMARSEFRQMLHTVTSYAVADPLHANTVDYITAEDAVNFAPGEEGQVMLSFRELQAIVVLDLPSETVTWARRSEWLGQHDPDILPNGNILLFDNYGNYDRPNARSRVLEYNPRNSAIVWEYGGTPDDPLDSMIRSSQQALANGNTLITESSGGRLLEVTRQGEIVWEYVNPVRGGEGEGRIPIVCWGQRIMPDDLDESFTSTFQASQTIERTPA</sequence>
<dbReference type="RefSeq" id="WP_023433952.1">
    <property type="nucleotide sequence ID" value="NZ_AWXZ01000040.1"/>
</dbReference>
<comment type="caution">
    <text evidence="2">The sequence shown here is derived from an EMBL/GenBank/DDBJ whole genome shotgun (WGS) entry which is preliminary data.</text>
</comment>
<dbReference type="SUPFAM" id="SSF50998">
    <property type="entry name" value="Quinoprotein alcohol dehydrogenase-like"/>
    <property type="match status" value="1"/>
</dbReference>
<name>V4R932_9HYPH</name>
<dbReference type="Proteomes" id="UP000017819">
    <property type="component" value="Unassembled WGS sequence"/>
</dbReference>
<feature type="transmembrane region" description="Helical" evidence="1">
    <location>
        <begin position="21"/>
        <end position="41"/>
    </location>
</feature>
<protein>
    <recommendedName>
        <fullName evidence="4">Arylsulfotransferase ASST</fullName>
    </recommendedName>
</protein>
<evidence type="ECO:0008006" key="4">
    <source>
        <dbReference type="Google" id="ProtNLM"/>
    </source>
</evidence>
<keyword evidence="3" id="KW-1185">Reference proteome</keyword>
<dbReference type="AlphaFoldDB" id="V4R932"/>
<keyword evidence="1" id="KW-1133">Transmembrane helix</keyword>
<dbReference type="OrthoDB" id="264813at2"/>
<dbReference type="InterPro" id="IPR053143">
    <property type="entry name" value="Arylsulfate_ST"/>
</dbReference>
<gene>
    <name evidence="2" type="ORF">N177_3843</name>
</gene>
<dbReference type="InterPro" id="IPR039535">
    <property type="entry name" value="ASST-like"/>
</dbReference>
<dbReference type="eggNOG" id="COG1520">
    <property type="taxonomic scope" value="Bacteria"/>
</dbReference>
<dbReference type="PANTHER" id="PTHR35340:SF5">
    <property type="entry name" value="ASST-DOMAIN-CONTAINING PROTEIN"/>
    <property type="match status" value="1"/>
</dbReference>
<evidence type="ECO:0000313" key="2">
    <source>
        <dbReference type="EMBL" id="ESR22706.1"/>
    </source>
</evidence>
<reference evidence="2 3" key="1">
    <citation type="journal article" date="2014" name="Genome Announc.">
        <title>Draft Genome Sequence of Lutibaculum baratangense Strain AMV1T, Isolated from a Mud Volcano in Andamans, India.</title>
        <authorList>
            <person name="Singh A."/>
            <person name="Sreenivas A."/>
            <person name="Sathyanarayana Reddy G."/>
            <person name="Pinnaka A.K."/>
            <person name="Shivaji S."/>
        </authorList>
    </citation>
    <scope>NUCLEOTIDE SEQUENCE [LARGE SCALE GENOMIC DNA]</scope>
    <source>
        <strain evidence="2 3">AMV1</strain>
    </source>
</reference>
<evidence type="ECO:0000256" key="1">
    <source>
        <dbReference type="SAM" id="Phobius"/>
    </source>
</evidence>
<organism evidence="2 3">
    <name type="scientific">Lutibaculum baratangense AMV1</name>
    <dbReference type="NCBI Taxonomy" id="631454"/>
    <lineage>
        <taxon>Bacteria</taxon>
        <taxon>Pseudomonadati</taxon>
        <taxon>Pseudomonadota</taxon>
        <taxon>Alphaproteobacteria</taxon>
        <taxon>Hyphomicrobiales</taxon>
        <taxon>Tepidamorphaceae</taxon>
        <taxon>Lutibaculum</taxon>
    </lineage>
</organism>
<proteinExistence type="predicted"/>
<dbReference type="Pfam" id="PF14269">
    <property type="entry name" value="Arylsulfotran_2"/>
    <property type="match status" value="1"/>
</dbReference>
<evidence type="ECO:0000313" key="3">
    <source>
        <dbReference type="Proteomes" id="UP000017819"/>
    </source>
</evidence>
<keyword evidence="1" id="KW-0472">Membrane</keyword>
<dbReference type="EMBL" id="AWXZ01000040">
    <property type="protein sequence ID" value="ESR22706.1"/>
    <property type="molecule type" value="Genomic_DNA"/>
</dbReference>
<dbReference type="PANTHER" id="PTHR35340">
    <property type="entry name" value="PQQ ENZYME REPEAT PROTEIN-RELATED"/>
    <property type="match status" value="1"/>
</dbReference>
<keyword evidence="1" id="KW-0812">Transmembrane</keyword>